<protein>
    <submittedName>
        <fullName evidence="14">OmpA family protein</fullName>
    </submittedName>
</protein>
<dbReference type="SUPFAM" id="SSF56925">
    <property type="entry name" value="OMPA-like"/>
    <property type="match status" value="1"/>
</dbReference>
<gene>
    <name evidence="14" type="ORF">F2P45_23380</name>
</gene>
<dbReference type="InterPro" id="IPR006665">
    <property type="entry name" value="OmpA-like"/>
</dbReference>
<evidence type="ECO:0000259" key="13">
    <source>
        <dbReference type="PROSITE" id="PS51123"/>
    </source>
</evidence>
<sequence length="341" mass="37415">MSKMRKTALAAALSCGASLAFAQDINPSWYIQPSANAFRPDKDFGVDERDYGGGLKIGRPLSEMWDVQMGVTHARTKEGLANYRQTVVGADALLMLSRQNFRPFLLIGIGAERDRVDNPLRRVGKTSPYATAGLGFQLGLTDQWSMQADLRTVRGRLRGDEAFGFDRSNNKYLTIGFNYAFNKPIPPAPPPAPTPPPAVTPPPEPVAPPPPPPARFEKITLSTTELFAFNSATLNVTQTRLDEIAAALTADPTITDVDITGYADRLGSEQYNLKLSERRANAVRDYLVAKGIDGARLKAYGKGEANPVVTCTEKKRAALIKCLEPNRRVEVEQITIERRVQ</sequence>
<dbReference type="InterPro" id="IPR011250">
    <property type="entry name" value="OMP/PagP_B-barrel"/>
</dbReference>
<keyword evidence="5 12" id="KW-0732">Signal</keyword>
<dbReference type="InterPro" id="IPR006690">
    <property type="entry name" value="OMPA-like_CS"/>
</dbReference>
<dbReference type="Gene3D" id="3.30.1330.60">
    <property type="entry name" value="OmpA-like domain"/>
    <property type="match status" value="1"/>
</dbReference>
<dbReference type="PROSITE" id="PS51123">
    <property type="entry name" value="OMPA_2"/>
    <property type="match status" value="1"/>
</dbReference>
<evidence type="ECO:0000313" key="15">
    <source>
        <dbReference type="Proteomes" id="UP000609726"/>
    </source>
</evidence>
<dbReference type="PANTHER" id="PTHR30329:SF21">
    <property type="entry name" value="LIPOPROTEIN YIAD-RELATED"/>
    <property type="match status" value="1"/>
</dbReference>
<organism evidence="14 15">
    <name type="scientific">Massilia mucilaginosa</name>
    <dbReference type="NCBI Taxonomy" id="2609282"/>
    <lineage>
        <taxon>Bacteria</taxon>
        <taxon>Pseudomonadati</taxon>
        <taxon>Pseudomonadota</taxon>
        <taxon>Betaproteobacteria</taxon>
        <taxon>Burkholderiales</taxon>
        <taxon>Oxalobacteraceae</taxon>
        <taxon>Telluria group</taxon>
        <taxon>Massilia</taxon>
    </lineage>
</organism>
<feature type="chain" id="PRO_5046324990" evidence="12">
    <location>
        <begin position="23"/>
        <end position="341"/>
    </location>
</feature>
<proteinExistence type="predicted"/>
<keyword evidence="6" id="KW-0406">Ion transport</keyword>
<keyword evidence="3" id="KW-1134">Transmembrane beta strand</keyword>
<evidence type="ECO:0000256" key="12">
    <source>
        <dbReference type="SAM" id="SignalP"/>
    </source>
</evidence>
<dbReference type="InterPro" id="IPR027385">
    <property type="entry name" value="Beta-barrel_OMP"/>
</dbReference>
<evidence type="ECO:0000256" key="6">
    <source>
        <dbReference type="ARBA" id="ARBA00023065"/>
    </source>
</evidence>
<dbReference type="CDD" id="cd07185">
    <property type="entry name" value="OmpA_C-like"/>
    <property type="match status" value="1"/>
</dbReference>
<feature type="signal peptide" evidence="12">
    <location>
        <begin position="1"/>
        <end position="22"/>
    </location>
</feature>
<evidence type="ECO:0000256" key="10">
    <source>
        <dbReference type="PROSITE-ProRule" id="PRU00473"/>
    </source>
</evidence>
<evidence type="ECO:0000256" key="5">
    <source>
        <dbReference type="ARBA" id="ARBA00022729"/>
    </source>
</evidence>
<reference evidence="14 15" key="1">
    <citation type="submission" date="2019-10" db="EMBL/GenBank/DDBJ databases">
        <title>Taxonomy of Antarctic Massilia spp.: description of Massilia rubra sp. nov., Massilia aquatica sp. nov., Massilia mucilaginosa sp. nov., Massilia frigida sp. nov. isolated from streams, lakes and regoliths.</title>
        <authorList>
            <person name="Holochova P."/>
            <person name="Sedlacek I."/>
            <person name="Kralova S."/>
            <person name="Maslanova I."/>
            <person name="Busse H.-J."/>
            <person name="Stankova E."/>
            <person name="Vrbovska V."/>
            <person name="Kovarovic V."/>
            <person name="Bartak M."/>
            <person name="Svec P."/>
            <person name="Pantucek R."/>
        </authorList>
    </citation>
    <scope>NUCLEOTIDE SEQUENCE [LARGE SCALE GENOMIC DNA]</scope>
    <source>
        <strain evidence="14 15">CCM 8733</strain>
    </source>
</reference>
<evidence type="ECO:0000256" key="2">
    <source>
        <dbReference type="ARBA" id="ARBA00022448"/>
    </source>
</evidence>
<dbReference type="PROSITE" id="PS01068">
    <property type="entry name" value="OMPA_1"/>
    <property type="match status" value="1"/>
</dbReference>
<evidence type="ECO:0000313" key="14">
    <source>
        <dbReference type="EMBL" id="NHZ91924.1"/>
    </source>
</evidence>
<feature type="domain" description="OmpA-like" evidence="13">
    <location>
        <begin position="214"/>
        <end position="337"/>
    </location>
</feature>
<feature type="region of interest" description="Disordered" evidence="11">
    <location>
        <begin position="188"/>
        <end position="211"/>
    </location>
</feature>
<dbReference type="PRINTS" id="PR01021">
    <property type="entry name" value="OMPADOMAIN"/>
</dbReference>
<evidence type="ECO:0000256" key="11">
    <source>
        <dbReference type="SAM" id="MobiDB-lite"/>
    </source>
</evidence>
<evidence type="ECO:0000256" key="1">
    <source>
        <dbReference type="ARBA" id="ARBA00004571"/>
    </source>
</evidence>
<dbReference type="EMBL" id="WHJH01000037">
    <property type="protein sequence ID" value="NHZ91924.1"/>
    <property type="molecule type" value="Genomic_DNA"/>
</dbReference>
<dbReference type="InterPro" id="IPR006664">
    <property type="entry name" value="OMP_bac"/>
</dbReference>
<dbReference type="InterPro" id="IPR050330">
    <property type="entry name" value="Bact_OuterMem_StrucFunc"/>
</dbReference>
<dbReference type="Pfam" id="PF00691">
    <property type="entry name" value="OmpA"/>
    <property type="match status" value="1"/>
</dbReference>
<evidence type="ECO:0000256" key="9">
    <source>
        <dbReference type="ARBA" id="ARBA00023237"/>
    </source>
</evidence>
<dbReference type="SUPFAM" id="SSF103088">
    <property type="entry name" value="OmpA-like"/>
    <property type="match status" value="1"/>
</dbReference>
<evidence type="ECO:0000256" key="8">
    <source>
        <dbReference type="ARBA" id="ARBA00023136"/>
    </source>
</evidence>
<evidence type="ECO:0000256" key="7">
    <source>
        <dbReference type="ARBA" id="ARBA00023114"/>
    </source>
</evidence>
<dbReference type="InterPro" id="IPR036737">
    <property type="entry name" value="OmpA-like_sf"/>
</dbReference>
<comment type="subcellular location">
    <subcellularLocation>
        <location evidence="1">Cell outer membrane</location>
        <topology evidence="1">Multi-pass membrane protein</topology>
    </subcellularLocation>
</comment>
<accession>A0ABX0NYY3</accession>
<keyword evidence="8 10" id="KW-0472">Membrane</keyword>
<evidence type="ECO:0000256" key="3">
    <source>
        <dbReference type="ARBA" id="ARBA00022452"/>
    </source>
</evidence>
<keyword evidence="4" id="KW-0812">Transmembrane</keyword>
<dbReference type="PANTHER" id="PTHR30329">
    <property type="entry name" value="STATOR ELEMENT OF FLAGELLAR MOTOR COMPLEX"/>
    <property type="match status" value="1"/>
</dbReference>
<keyword evidence="2" id="KW-0813">Transport</keyword>
<dbReference type="Proteomes" id="UP000609726">
    <property type="component" value="Unassembled WGS sequence"/>
</dbReference>
<dbReference type="Pfam" id="PF13505">
    <property type="entry name" value="OMP_b-brl"/>
    <property type="match status" value="1"/>
</dbReference>
<dbReference type="Gene3D" id="2.40.160.20">
    <property type="match status" value="1"/>
</dbReference>
<name>A0ABX0NYY3_9BURK</name>
<comment type="caution">
    <text evidence="14">The sequence shown here is derived from an EMBL/GenBank/DDBJ whole genome shotgun (WGS) entry which is preliminary data.</text>
</comment>
<keyword evidence="7" id="KW-0626">Porin</keyword>
<keyword evidence="9" id="KW-0998">Cell outer membrane</keyword>
<keyword evidence="15" id="KW-1185">Reference proteome</keyword>
<evidence type="ECO:0000256" key="4">
    <source>
        <dbReference type="ARBA" id="ARBA00022692"/>
    </source>
</evidence>